<keyword evidence="1" id="KW-0863">Zinc-finger</keyword>
<dbReference type="Gene3D" id="3.30.40.10">
    <property type="entry name" value="Zinc/RING finger domain, C3HC4 (zinc finger)"/>
    <property type="match status" value="1"/>
</dbReference>
<dbReference type="Proteomes" id="UP000002488">
    <property type="component" value="Unassembled WGS sequence"/>
</dbReference>
<evidence type="ECO:0000256" key="1">
    <source>
        <dbReference type="PROSITE-ProRule" id="PRU00175"/>
    </source>
</evidence>
<feature type="coiled-coil region" evidence="2">
    <location>
        <begin position="37"/>
        <end position="64"/>
    </location>
</feature>
<proteinExistence type="predicted"/>
<dbReference type="GO" id="GO:0008270">
    <property type="term" value="F:zinc ion binding"/>
    <property type="evidence" value="ECO:0007669"/>
    <property type="project" value="UniProtKB-KW"/>
</dbReference>
<accession>C6LTE2</accession>
<keyword evidence="1" id="KW-0862">Zinc</keyword>
<dbReference type="InterPro" id="IPR001841">
    <property type="entry name" value="Znf_RING"/>
</dbReference>
<evidence type="ECO:0000313" key="4">
    <source>
        <dbReference type="EMBL" id="EET00714.1"/>
    </source>
</evidence>
<dbReference type="VEuPathDB" id="GiardiaDB:GL50581_2039"/>
<feature type="domain" description="RING-type" evidence="3">
    <location>
        <begin position="102"/>
        <end position="146"/>
    </location>
</feature>
<protein>
    <recommendedName>
        <fullName evidence="3">RING-type domain-containing protein</fullName>
    </recommendedName>
</protein>
<evidence type="ECO:0000256" key="2">
    <source>
        <dbReference type="SAM" id="Coils"/>
    </source>
</evidence>
<comment type="caution">
    <text evidence="4">The sequence shown here is derived from an EMBL/GenBank/DDBJ whole genome shotgun (WGS) entry which is preliminary data.</text>
</comment>
<dbReference type="AlphaFoldDB" id="C6LTE2"/>
<keyword evidence="1" id="KW-0479">Metal-binding</keyword>
<dbReference type="InterPro" id="IPR013083">
    <property type="entry name" value="Znf_RING/FYVE/PHD"/>
</dbReference>
<reference evidence="4 5" key="1">
    <citation type="journal article" date="2009" name="PLoS Pathog.">
        <title>Draft genome sequencing of giardia intestinalis assemblage B isolate GS: is human giardiasis caused by two different species?</title>
        <authorList>
            <person name="Franzen O."/>
            <person name="Jerlstrom-Hultqvist J."/>
            <person name="Castro E."/>
            <person name="Sherwood E."/>
            <person name="Ankarklev J."/>
            <person name="Reiner D.S."/>
            <person name="Palm D."/>
            <person name="Andersson J.O."/>
            <person name="Andersson B."/>
            <person name="Svard S.G."/>
        </authorList>
    </citation>
    <scope>NUCLEOTIDE SEQUENCE [LARGE SCALE GENOMIC DNA]</scope>
    <source>
        <strain evidence="5">ATCC 50581 / GS clone H7</strain>
    </source>
</reference>
<sequence>MFRGFSFEFTTGPNERNPRGNAEDFVNELIGDSALQIKILNNQIHALNRTIASLFDEKSKLLEEFNEQQFRLNFMERRYETFKKVIKALDVKPSNDNTDDICPICMDALGEKKVRGIGCPPHHSICPSCFGALCASSDELSCPLCRGSLDDEDLVIE</sequence>
<organism evidence="4 5">
    <name type="scientific">Giardia intestinalis (strain ATCC 50581 / GS clone H7)</name>
    <name type="common">Giardia lamblia</name>
    <dbReference type="NCBI Taxonomy" id="598745"/>
    <lineage>
        <taxon>Eukaryota</taxon>
        <taxon>Metamonada</taxon>
        <taxon>Diplomonadida</taxon>
        <taxon>Hexamitidae</taxon>
        <taxon>Giardiinae</taxon>
        <taxon>Giardia</taxon>
    </lineage>
</organism>
<name>C6LTE2_GIAIB</name>
<evidence type="ECO:0000259" key="3">
    <source>
        <dbReference type="PROSITE" id="PS50089"/>
    </source>
</evidence>
<keyword evidence="2" id="KW-0175">Coiled coil</keyword>
<gene>
    <name evidence="4" type="ORF">GL50581_2039</name>
</gene>
<evidence type="ECO:0000313" key="5">
    <source>
        <dbReference type="Proteomes" id="UP000002488"/>
    </source>
</evidence>
<dbReference type="SUPFAM" id="SSF57850">
    <property type="entry name" value="RING/U-box"/>
    <property type="match status" value="1"/>
</dbReference>
<dbReference type="PROSITE" id="PS50089">
    <property type="entry name" value="ZF_RING_2"/>
    <property type="match status" value="1"/>
</dbReference>
<dbReference type="EMBL" id="ACGJ01002262">
    <property type="protein sequence ID" value="EET00714.1"/>
    <property type="molecule type" value="Genomic_DNA"/>
</dbReference>